<accession>A0A5B7FFD0</accession>
<proteinExistence type="predicted"/>
<evidence type="ECO:0000313" key="1">
    <source>
        <dbReference type="EMBL" id="MPC43939.1"/>
    </source>
</evidence>
<gene>
    <name evidence="1" type="ORF">E2C01_037596</name>
</gene>
<dbReference type="AlphaFoldDB" id="A0A5B7FFD0"/>
<evidence type="ECO:0000313" key="2">
    <source>
        <dbReference type="Proteomes" id="UP000324222"/>
    </source>
</evidence>
<comment type="caution">
    <text evidence="1">The sequence shown here is derived from an EMBL/GenBank/DDBJ whole genome shotgun (WGS) entry which is preliminary data.</text>
</comment>
<dbReference type="EMBL" id="VSRR010006052">
    <property type="protein sequence ID" value="MPC43939.1"/>
    <property type="molecule type" value="Genomic_DNA"/>
</dbReference>
<sequence>MIIFTLSDVDFLSTVKMAEKDLYIAALEKKLAELSGIEVDQIKKNQVLPGGITPGKARVFQGGADLGFIEDLQSPVVEEL</sequence>
<dbReference type="Proteomes" id="UP000324222">
    <property type="component" value="Unassembled WGS sequence"/>
</dbReference>
<protein>
    <submittedName>
        <fullName evidence="1">Uncharacterized protein</fullName>
    </submittedName>
</protein>
<reference evidence="1 2" key="1">
    <citation type="submission" date="2019-05" db="EMBL/GenBank/DDBJ databases">
        <title>Another draft genome of Portunus trituberculatus and its Hox gene families provides insights of decapod evolution.</title>
        <authorList>
            <person name="Jeong J.-H."/>
            <person name="Song I."/>
            <person name="Kim S."/>
            <person name="Choi T."/>
            <person name="Kim D."/>
            <person name="Ryu S."/>
            <person name="Kim W."/>
        </authorList>
    </citation>
    <scope>NUCLEOTIDE SEQUENCE [LARGE SCALE GENOMIC DNA]</scope>
    <source>
        <tissue evidence="1">Muscle</tissue>
    </source>
</reference>
<keyword evidence="2" id="KW-1185">Reference proteome</keyword>
<organism evidence="1 2">
    <name type="scientific">Portunus trituberculatus</name>
    <name type="common">Swimming crab</name>
    <name type="synonym">Neptunus trituberculatus</name>
    <dbReference type="NCBI Taxonomy" id="210409"/>
    <lineage>
        <taxon>Eukaryota</taxon>
        <taxon>Metazoa</taxon>
        <taxon>Ecdysozoa</taxon>
        <taxon>Arthropoda</taxon>
        <taxon>Crustacea</taxon>
        <taxon>Multicrustacea</taxon>
        <taxon>Malacostraca</taxon>
        <taxon>Eumalacostraca</taxon>
        <taxon>Eucarida</taxon>
        <taxon>Decapoda</taxon>
        <taxon>Pleocyemata</taxon>
        <taxon>Brachyura</taxon>
        <taxon>Eubrachyura</taxon>
        <taxon>Portunoidea</taxon>
        <taxon>Portunidae</taxon>
        <taxon>Portuninae</taxon>
        <taxon>Portunus</taxon>
    </lineage>
</organism>
<name>A0A5B7FFD0_PORTR</name>